<evidence type="ECO:0000256" key="1">
    <source>
        <dbReference type="ARBA" id="ARBA00001644"/>
    </source>
</evidence>
<dbReference type="HAMAP" id="MF_01230">
    <property type="entry name" value="Haloalk_dehal_type1"/>
    <property type="match status" value="1"/>
</dbReference>
<evidence type="ECO:0000259" key="7">
    <source>
        <dbReference type="Pfam" id="PF00561"/>
    </source>
</evidence>
<feature type="active site" description="Proton acceptor" evidence="6">
    <location>
        <position position="281"/>
    </location>
</feature>
<comment type="catalytic activity">
    <reaction evidence="1 6">
        <text>1-haloalkane + H2O = a halide anion + a primary alcohol + H(+)</text>
        <dbReference type="Rhea" id="RHEA:19081"/>
        <dbReference type="ChEBI" id="CHEBI:15377"/>
        <dbReference type="ChEBI" id="CHEBI:15378"/>
        <dbReference type="ChEBI" id="CHEBI:15734"/>
        <dbReference type="ChEBI" id="CHEBI:16042"/>
        <dbReference type="ChEBI" id="CHEBI:18060"/>
        <dbReference type="EC" id="3.8.1.5"/>
    </reaction>
</comment>
<reference evidence="8 9" key="1">
    <citation type="journal article" date="2013" name="Int. J. Syst. Evol. Microbiol.">
        <title>Ilumatobacter nonamiense sp. nov. and Ilumatobacter coccineum sp. nov., isolated from seashore sand.</title>
        <authorList>
            <person name="Matsumoto A."/>
            <person name="Kasai H."/>
            <person name="Matsuo Y."/>
            <person name="Shizuri Y."/>
            <person name="Ichikawa N."/>
            <person name="Fujita N."/>
            <person name="Omura S."/>
            <person name="Takahashi Y."/>
        </authorList>
    </citation>
    <scope>NUCLEOTIDE SEQUENCE [LARGE SCALE GENOMIC DNA]</scope>
    <source>
        <strain evidence="9">NBRC 103263 / KCTC 29153 / YM16-304</strain>
    </source>
</reference>
<dbReference type="EMBL" id="AP012057">
    <property type="protein sequence ID" value="BAN03452.1"/>
    <property type="molecule type" value="Genomic_DNA"/>
</dbReference>
<keyword evidence="5 6" id="KW-0378">Hydrolase</keyword>
<dbReference type="PRINTS" id="PR00412">
    <property type="entry name" value="EPOXHYDRLASE"/>
</dbReference>
<organism evidence="8 9">
    <name type="scientific">Ilumatobacter coccineus (strain NBRC 103263 / KCTC 29153 / YM16-304)</name>
    <dbReference type="NCBI Taxonomy" id="1313172"/>
    <lineage>
        <taxon>Bacteria</taxon>
        <taxon>Bacillati</taxon>
        <taxon>Actinomycetota</taxon>
        <taxon>Acidimicrobiia</taxon>
        <taxon>Acidimicrobiales</taxon>
        <taxon>Ilumatobacteraceae</taxon>
        <taxon>Ilumatobacter</taxon>
    </lineage>
</organism>
<dbReference type="KEGG" id="aym:YM304_31380"/>
<dbReference type="Gene3D" id="3.40.50.1820">
    <property type="entry name" value="alpha/beta hydrolase"/>
    <property type="match status" value="1"/>
</dbReference>
<keyword evidence="9" id="KW-1185">Reference proteome</keyword>
<dbReference type="PANTHER" id="PTHR42977">
    <property type="entry name" value="HYDROLASE-RELATED"/>
    <property type="match status" value="1"/>
</dbReference>
<comment type="similarity">
    <text evidence="2 6">Belongs to the haloalkane dehalogenase family. Type 1 subfamily.</text>
</comment>
<dbReference type="InterPro" id="IPR051340">
    <property type="entry name" value="Haloalkane_dehalogenase"/>
</dbReference>
<evidence type="ECO:0000256" key="5">
    <source>
        <dbReference type="ARBA" id="ARBA00022801"/>
    </source>
</evidence>
<dbReference type="EC" id="3.8.1.5" evidence="4 6"/>
<accession>A0A6C7EBT1</accession>
<dbReference type="RefSeq" id="WP_015442699.1">
    <property type="nucleotide sequence ID" value="NC_020520.1"/>
</dbReference>
<dbReference type="InterPro" id="IPR000639">
    <property type="entry name" value="Epox_hydrolase-like"/>
</dbReference>
<comment type="subunit">
    <text evidence="3 6">Monomer.</text>
</comment>
<feature type="active site" description="Proton donor" evidence="6">
    <location>
        <position position="251"/>
    </location>
</feature>
<evidence type="ECO:0000313" key="9">
    <source>
        <dbReference type="Proteomes" id="UP000011863"/>
    </source>
</evidence>
<dbReference type="OrthoDB" id="5431692at2"/>
<protein>
    <recommendedName>
        <fullName evidence="4 6">Haloalkane dehalogenase</fullName>
        <ecNumber evidence="4 6">3.8.1.5</ecNumber>
    </recommendedName>
</protein>
<dbReference type="PANTHER" id="PTHR42977:SF3">
    <property type="entry name" value="AB HYDROLASE-1 DOMAIN-CONTAINING PROTEIN"/>
    <property type="match status" value="1"/>
</dbReference>
<feature type="domain" description="AB hydrolase-1" evidence="7">
    <location>
        <begin position="47"/>
        <end position="156"/>
    </location>
</feature>
<dbReference type="AlphaFoldDB" id="A0A6C7EBT1"/>
<evidence type="ECO:0000256" key="3">
    <source>
        <dbReference type="ARBA" id="ARBA00011245"/>
    </source>
</evidence>
<name>A0A6C7EBT1_ILUCY</name>
<dbReference type="InterPro" id="IPR000073">
    <property type="entry name" value="AB_hydrolase_1"/>
</dbReference>
<dbReference type="NCBIfam" id="NF002043">
    <property type="entry name" value="PRK00870.1"/>
    <property type="match status" value="1"/>
</dbReference>
<dbReference type="InterPro" id="IPR029058">
    <property type="entry name" value="AB_hydrolase_fold"/>
</dbReference>
<comment type="function">
    <text evidence="6">Catalyzes hydrolytic cleavage of carbon-halogen bonds in halogenated aliphatic compounds, leading to the formation of the corresponding primary alcohols, halide ions and protons.</text>
</comment>
<proteinExistence type="inferred from homology"/>
<dbReference type="GO" id="GO:0004301">
    <property type="term" value="F:epoxide hydrolase activity"/>
    <property type="evidence" value="ECO:0007669"/>
    <property type="project" value="TreeGrafter"/>
</dbReference>
<evidence type="ECO:0000256" key="4">
    <source>
        <dbReference type="ARBA" id="ARBA00012065"/>
    </source>
</evidence>
<evidence type="ECO:0000256" key="2">
    <source>
        <dbReference type="ARBA" id="ARBA00008794"/>
    </source>
</evidence>
<dbReference type="GO" id="GO:0018786">
    <property type="term" value="F:haloalkane dehalogenase activity"/>
    <property type="evidence" value="ECO:0007669"/>
    <property type="project" value="UniProtKB-UniRule"/>
</dbReference>
<dbReference type="SUPFAM" id="SSF53474">
    <property type="entry name" value="alpha/beta-Hydrolases"/>
    <property type="match status" value="1"/>
</dbReference>
<sequence length="302" mass="32979">MHTLRTPDERFADLPDYPFAPNYVDVDDQDGGSLRVHYLDEGPADGPVVLAMHGEPSWSYLYRKIIPLLVAGGARVIAPDLVGFGKSDKPTEKSDYTYERHVAWMQAAIIDHLDLTDATFFGQDWGGLVGLRLVAENPDRFARVVIGNTGLPTGEGSPSQAFLDWQKFSQESPVFPIGQILNGATITELTDAEIAAYDAPFPDETYKEGARIFPSLVPTSTDDPAADANRAAWEVFRAWTKPFVCCFSDSDPITGGGDKIFLKLVPGTEGQPHTTITNAHHFFQEDGAPQIAEVILDAIARG</sequence>
<dbReference type="PRINTS" id="PR00111">
    <property type="entry name" value="ABHYDROLASE"/>
</dbReference>
<feature type="active site" description="Nucleophile" evidence="6">
    <location>
        <position position="124"/>
    </location>
</feature>
<gene>
    <name evidence="6 8" type="primary">dhmA</name>
    <name evidence="8" type="ORF">YM304_31380</name>
</gene>
<evidence type="ECO:0000313" key="8">
    <source>
        <dbReference type="EMBL" id="BAN03452.1"/>
    </source>
</evidence>
<dbReference type="InterPro" id="IPR023489">
    <property type="entry name" value="Haloalkane_dehalogenase_1"/>
</dbReference>
<dbReference type="Pfam" id="PF00561">
    <property type="entry name" value="Abhydrolase_1"/>
    <property type="match status" value="1"/>
</dbReference>
<dbReference type="Proteomes" id="UP000011863">
    <property type="component" value="Chromosome"/>
</dbReference>
<evidence type="ECO:0000256" key="6">
    <source>
        <dbReference type="HAMAP-Rule" id="MF_01230"/>
    </source>
</evidence>